<feature type="region of interest" description="Disordered" evidence="1">
    <location>
        <begin position="1"/>
        <end position="42"/>
    </location>
</feature>
<proteinExistence type="predicted"/>
<protein>
    <submittedName>
        <fullName evidence="2">Uncharacterized protein</fullName>
    </submittedName>
</protein>
<dbReference type="EMBL" id="JAUEPU010000011">
    <property type="protein sequence ID" value="KAK0498079.1"/>
    <property type="molecule type" value="Genomic_DNA"/>
</dbReference>
<comment type="caution">
    <text evidence="2">The sequence shown here is derived from an EMBL/GenBank/DDBJ whole genome shotgun (WGS) entry which is preliminary data.</text>
</comment>
<sequence length="409" mass="46713">MPMLPTTNEKKGKFSCSQSVNRRHKPSKPCLNADNGDSNDNTTTPDRLLFNLVHLYVSYGSTGSFSTRRKLTESARRCPMVATCSEKDVGHEVQTSSPVQWWQHEARREWSSNMETSLSRLPRLVVPTLCMTVHGWTRAQVDYGGRQQWKMVVGHGLNWWWKKDKGWKGREWIWVVSRDACVQENLTVCTHSGSARNIEYSVDSSAGCLAYSAIQCDKDGEEGALFAHIITVDPRIKITLLEAQENQRDIVLNLMALDNKGKSAKAAAIAAYSSIIEYANKGYGLGAEALERRGLEDQESMLLDFEAFKRDTKDAMMELMEKDFTDNSVKVYESQRRHDILDKWHCITDYSSSNDEGKEREEEGDSEDLVEAFFMSMIILSQDSEDLFIVLHAWSWWKLTYMTKSDVRI</sequence>
<dbReference type="Proteomes" id="UP001175228">
    <property type="component" value="Unassembled WGS sequence"/>
</dbReference>
<evidence type="ECO:0000256" key="1">
    <source>
        <dbReference type="SAM" id="MobiDB-lite"/>
    </source>
</evidence>
<keyword evidence="3" id="KW-1185">Reference proteome</keyword>
<evidence type="ECO:0000313" key="3">
    <source>
        <dbReference type="Proteomes" id="UP001175228"/>
    </source>
</evidence>
<accession>A0AA39QAE8</accession>
<organism evidence="2 3">
    <name type="scientific">Armillaria luteobubalina</name>
    <dbReference type="NCBI Taxonomy" id="153913"/>
    <lineage>
        <taxon>Eukaryota</taxon>
        <taxon>Fungi</taxon>
        <taxon>Dikarya</taxon>
        <taxon>Basidiomycota</taxon>
        <taxon>Agaricomycotina</taxon>
        <taxon>Agaricomycetes</taxon>
        <taxon>Agaricomycetidae</taxon>
        <taxon>Agaricales</taxon>
        <taxon>Marasmiineae</taxon>
        <taxon>Physalacriaceae</taxon>
        <taxon>Armillaria</taxon>
    </lineage>
</organism>
<reference evidence="2" key="1">
    <citation type="submission" date="2023-06" db="EMBL/GenBank/DDBJ databases">
        <authorList>
            <consortium name="Lawrence Berkeley National Laboratory"/>
            <person name="Ahrendt S."/>
            <person name="Sahu N."/>
            <person name="Indic B."/>
            <person name="Wong-Bajracharya J."/>
            <person name="Merenyi Z."/>
            <person name="Ke H.-M."/>
            <person name="Monk M."/>
            <person name="Kocsube S."/>
            <person name="Drula E."/>
            <person name="Lipzen A."/>
            <person name="Balint B."/>
            <person name="Henrissat B."/>
            <person name="Andreopoulos B."/>
            <person name="Martin F.M."/>
            <person name="Harder C.B."/>
            <person name="Rigling D."/>
            <person name="Ford K.L."/>
            <person name="Foster G.D."/>
            <person name="Pangilinan J."/>
            <person name="Papanicolaou A."/>
            <person name="Barry K."/>
            <person name="LaButti K."/>
            <person name="Viragh M."/>
            <person name="Koriabine M."/>
            <person name="Yan M."/>
            <person name="Riley R."/>
            <person name="Champramary S."/>
            <person name="Plett K.L."/>
            <person name="Tsai I.J."/>
            <person name="Slot J."/>
            <person name="Sipos G."/>
            <person name="Plett J."/>
            <person name="Nagy L.G."/>
            <person name="Grigoriev I.V."/>
        </authorList>
    </citation>
    <scope>NUCLEOTIDE SEQUENCE</scope>
    <source>
        <strain evidence="2">HWK02</strain>
    </source>
</reference>
<name>A0AA39QAE8_9AGAR</name>
<gene>
    <name evidence="2" type="ORF">EDD18DRAFT_1103691</name>
</gene>
<evidence type="ECO:0000313" key="2">
    <source>
        <dbReference type="EMBL" id="KAK0498079.1"/>
    </source>
</evidence>
<dbReference type="AlphaFoldDB" id="A0AA39QAE8"/>